<sequence length="491" mass="56450">MYRRLKRKRGIIFLLSFLLIFWSLGSVWADELFDEKGDINMEVFERDWIKYSDFDDNIPLESRSYEVQQAIKLDNEIEKIGSEILYLELILEMERKSRLEEIEYKRALVSRHRGNIVKSLIRMAYFTYDTANSAADVAKSGAENILEATSNIQVLGEMIGLVDHFNPNDHTKSQKVIRTGGITLLSSGLDFEETAEAMVDEIIPDIKLSNEVDNVKLSEEDIDKLAAGHLKNRQLDISIAESYSVCSDMRKEVKKLETTMMSLFDEREKFNQAEKDRVYDMLKNSKKDQSNTNNGNTDKANLNPIEIFPAEVNVPELEGLGYEITKNDPDILNHDTLRASYEVNYSAIKEYPNSENIVEMKSNVRFAFVYINPNHESYDFDSSSDYDLKNAMSEIDIIESGYSGNNEKGFSQIEDSDTNQKINVKYVYQTYPQKPEYDYSRGVYLELDEPYVVYIYIGGGTYESEYATILGALQQYAETLKESIKESVTIK</sequence>
<dbReference type="RefSeq" id="WP_207300827.1">
    <property type="nucleotide sequence ID" value="NZ_CP071444.1"/>
</dbReference>
<organism evidence="1 2">
    <name type="scientific">Alkalibacter rhizosphaerae</name>
    <dbReference type="NCBI Taxonomy" id="2815577"/>
    <lineage>
        <taxon>Bacteria</taxon>
        <taxon>Bacillati</taxon>
        <taxon>Bacillota</taxon>
        <taxon>Clostridia</taxon>
        <taxon>Eubacteriales</taxon>
        <taxon>Eubacteriaceae</taxon>
        <taxon>Alkalibacter</taxon>
    </lineage>
</organism>
<protein>
    <submittedName>
        <fullName evidence="1">Uncharacterized protein</fullName>
    </submittedName>
</protein>
<name>A0A974XGL7_9FIRM</name>
<dbReference type="AlphaFoldDB" id="A0A974XGL7"/>
<proteinExistence type="predicted"/>
<accession>A0A974XGL7</accession>
<evidence type="ECO:0000313" key="2">
    <source>
        <dbReference type="Proteomes" id="UP000663499"/>
    </source>
</evidence>
<reference evidence="1" key="1">
    <citation type="submission" date="2021-03" db="EMBL/GenBank/DDBJ databases">
        <title>Alkalibacter marinus sp. nov., isolated from tidal flat sediment.</title>
        <authorList>
            <person name="Namirimu T."/>
            <person name="Yang J.-A."/>
            <person name="Yang S.-H."/>
            <person name="Kim Y.-J."/>
            <person name="Kwon K.K."/>
        </authorList>
    </citation>
    <scope>NUCLEOTIDE SEQUENCE</scope>
    <source>
        <strain evidence="1">ES005</strain>
    </source>
</reference>
<dbReference type="EMBL" id="CP071444">
    <property type="protein sequence ID" value="QSX09494.1"/>
    <property type="molecule type" value="Genomic_DNA"/>
</dbReference>
<dbReference type="KEGG" id="alka:J0B03_05365"/>
<keyword evidence="2" id="KW-1185">Reference proteome</keyword>
<evidence type="ECO:0000313" key="1">
    <source>
        <dbReference type="EMBL" id="QSX09494.1"/>
    </source>
</evidence>
<gene>
    <name evidence="1" type="ORF">J0B03_05365</name>
</gene>
<dbReference type="Proteomes" id="UP000663499">
    <property type="component" value="Chromosome"/>
</dbReference>